<organism evidence="1 2">
    <name type="scientific">Acidiphilium iwatense</name>
    <dbReference type="NCBI Taxonomy" id="768198"/>
    <lineage>
        <taxon>Bacteria</taxon>
        <taxon>Pseudomonadati</taxon>
        <taxon>Pseudomonadota</taxon>
        <taxon>Alphaproteobacteria</taxon>
        <taxon>Acetobacterales</taxon>
        <taxon>Acidocellaceae</taxon>
        <taxon>Acidiphilium</taxon>
    </lineage>
</organism>
<keyword evidence="2" id="KW-1185">Reference proteome</keyword>
<sequence>MTVTVYVWRFRKLGVLGFGNVGHASIQVRFSGAADRDFYLSWWPGGDDVHGRARQALRHTTSHSLQVGYGNKAQKAARDAVAHATDERGNLLVPDDKLKEVQSRFVSDKTAEGRSAEAKYKFNLNGTKLLNETRMEAAFQSIHQGRQTLSAKGHAKAGEYSLVHQNCSDAVAWLLEAGGAGTLVPKPKMRFFWTPTDIAKWCDRLVLAANDKKSGAAQRIRGFTNNDIDFTPLDWKFSALATAS</sequence>
<comment type="caution">
    <text evidence="1">The sequence shown here is derived from an EMBL/GenBank/DDBJ whole genome shotgun (WGS) entry which is preliminary data.</text>
</comment>
<reference evidence="1 2" key="1">
    <citation type="submission" date="2022-01" db="EMBL/GenBank/DDBJ databases">
        <authorList>
            <person name="Won M."/>
            <person name="Kim S.-J."/>
            <person name="Kwon S.-W."/>
        </authorList>
    </citation>
    <scope>NUCLEOTIDE SEQUENCE [LARGE SCALE GENOMIC DNA]</scope>
    <source>
        <strain evidence="1 2">KCTC 23505</strain>
    </source>
</reference>
<accession>A0ABS9DSJ8</accession>
<dbReference type="RefSeq" id="WP_235702913.1">
    <property type="nucleotide sequence ID" value="NZ_JAKGBZ010000003.1"/>
</dbReference>
<gene>
    <name evidence="1" type="ORF">L2A60_03125</name>
</gene>
<name>A0ABS9DSJ8_9PROT</name>
<dbReference type="EMBL" id="JAKGBZ010000003">
    <property type="protein sequence ID" value="MCF3945677.1"/>
    <property type="molecule type" value="Genomic_DNA"/>
</dbReference>
<dbReference type="Proteomes" id="UP001521209">
    <property type="component" value="Unassembled WGS sequence"/>
</dbReference>
<protein>
    <recommendedName>
        <fullName evidence="3">DUF4105 domain-containing protein</fullName>
    </recommendedName>
</protein>
<evidence type="ECO:0000313" key="2">
    <source>
        <dbReference type="Proteomes" id="UP001521209"/>
    </source>
</evidence>
<evidence type="ECO:0000313" key="1">
    <source>
        <dbReference type="EMBL" id="MCF3945677.1"/>
    </source>
</evidence>
<proteinExistence type="predicted"/>
<evidence type="ECO:0008006" key="3">
    <source>
        <dbReference type="Google" id="ProtNLM"/>
    </source>
</evidence>